<evidence type="ECO:0000313" key="5">
    <source>
        <dbReference type="Proteomes" id="UP000006876"/>
    </source>
</evidence>
<reference evidence="4 5" key="1">
    <citation type="journal article" date="2011" name="J. Bacteriol.">
        <title>Complete genome sequence of the haloaromatic acid-degrading bacterium Achromobacter xylosoxidans A8.</title>
        <authorList>
            <person name="Strnad H."/>
            <person name="Ridl J."/>
            <person name="Paces J."/>
            <person name="Kolar M."/>
            <person name="Vlcek C."/>
            <person name="Paces V."/>
        </authorList>
    </citation>
    <scope>NUCLEOTIDE SEQUENCE [LARGE SCALE GENOMIC DNA]</scope>
    <source>
        <strain evidence="4 5">A8</strain>
    </source>
</reference>
<evidence type="ECO:0000256" key="1">
    <source>
        <dbReference type="ARBA" id="ARBA00010116"/>
    </source>
</evidence>
<accession>E3HUS7</accession>
<dbReference type="InterPro" id="IPR038177">
    <property type="entry name" value="IAT_beta_sf"/>
</dbReference>
<dbReference type="InterPro" id="IPR013783">
    <property type="entry name" value="Ig-like_fold"/>
</dbReference>
<evidence type="ECO:0000313" key="4">
    <source>
        <dbReference type="EMBL" id="ADP16192.1"/>
    </source>
</evidence>
<dbReference type="PROSITE" id="PS51127">
    <property type="entry name" value="BIG1"/>
    <property type="match status" value="8"/>
</dbReference>
<dbReference type="HOGENOM" id="CLU_000210_1_2_4"/>
<dbReference type="Pfam" id="PF02369">
    <property type="entry name" value="Big_1"/>
    <property type="match status" value="10"/>
</dbReference>
<dbReference type="GO" id="GO:0009279">
    <property type="term" value="C:cell outer membrane"/>
    <property type="evidence" value="ECO:0007669"/>
    <property type="project" value="TreeGrafter"/>
</dbReference>
<dbReference type="Gene3D" id="2.60.40.10">
    <property type="entry name" value="Immunoglobulins"/>
    <property type="match status" value="10"/>
</dbReference>
<dbReference type="KEGG" id="axy:AXYL_02872"/>
<dbReference type="GO" id="GO:0007155">
    <property type="term" value="P:cell adhesion"/>
    <property type="evidence" value="ECO:0007669"/>
    <property type="project" value="InterPro"/>
</dbReference>
<dbReference type="SUPFAM" id="SSF49373">
    <property type="entry name" value="Invasin/intimin cell-adhesion fragments"/>
    <property type="match status" value="10"/>
</dbReference>
<dbReference type="EMBL" id="CP002287">
    <property type="protein sequence ID" value="ADP16192.1"/>
    <property type="molecule type" value="Genomic_DNA"/>
</dbReference>
<feature type="domain" description="Big-1" evidence="3">
    <location>
        <begin position="1025"/>
        <end position="1115"/>
    </location>
</feature>
<feature type="domain" description="Big-1" evidence="3">
    <location>
        <begin position="921"/>
        <end position="1014"/>
    </location>
</feature>
<dbReference type="InterPro" id="IPR008964">
    <property type="entry name" value="Invasin/intimin_cell_adhesion"/>
</dbReference>
<dbReference type="InterPro" id="IPR003535">
    <property type="entry name" value="Intimin/invasin_bac"/>
</dbReference>
<dbReference type="OrthoDB" id="8641966at2"/>
<feature type="domain" description="Big-1" evidence="3">
    <location>
        <begin position="1326"/>
        <end position="1419"/>
    </location>
</feature>
<dbReference type="Proteomes" id="UP000006876">
    <property type="component" value="Chromosome"/>
</dbReference>
<dbReference type="PRINTS" id="PR01369">
    <property type="entry name" value="INTIMIN"/>
</dbReference>
<name>E3HUS7_ACHXA</name>
<feature type="region of interest" description="Disordered" evidence="2">
    <location>
        <begin position="1"/>
        <end position="52"/>
    </location>
</feature>
<dbReference type="PATRIC" id="fig|762376.5.peg.2887"/>
<comment type="similarity">
    <text evidence="1">Belongs to the intimin/invasin family.</text>
</comment>
<gene>
    <name evidence="4" type="ordered locus">AXYL_02872</name>
</gene>
<dbReference type="Pfam" id="PF11924">
    <property type="entry name" value="IAT_beta"/>
    <property type="match status" value="1"/>
</dbReference>
<feature type="domain" description="Big-1" evidence="3">
    <location>
        <begin position="1225"/>
        <end position="1318"/>
    </location>
</feature>
<dbReference type="RefSeq" id="WP_013393507.1">
    <property type="nucleotide sequence ID" value="NC_014640.1"/>
</dbReference>
<feature type="domain" description="Big-1" evidence="3">
    <location>
        <begin position="813"/>
        <end position="913"/>
    </location>
</feature>
<sequence>MTARAEAAGETPDPDAAQARSRAAGTLDPAPDLEGRPLPANPNQMASADARSLASGKATGVAKRAAESWLGQFGTARLDLLGSFHGGALDMLFPLHDAGTGLIFSQFGARRTNLLQESYRTTVNLGLGYRHFADGFMVGGNAFLDQDVSRGHRRLGLGGEWWADYLKLSLNGYFRLSDWKRSPDERGYQERPASGWDIRTEGYLPWYPQLGGKLMFEKYYGDDVGLFGASNRQKNPRAWTLGVSYTPAPAVTLGLDHRMGQGGKSDTSFKLGVKYAIGVPLAKQLEPGGVASSRQLAGMHMDLVERNNEIVLEYKKNAPLTIQLPAATRGYPQTVLSFPVTIVGAGEAPTVEWSGSAAAFTMPYGGGASGAMTLPAYNIGGVNTYRLTATAIDAHGRKISSNVMEVSVNPLSLSVARSKAVALADGMDSVRFTAQVRGVQAEPMAGRAIAWTLHGPGAIKESSDRTDADGLAFVMVSSQVAAMVEVEATEAQGFKGRSEAEFLAATSSANVAQLDVTPVSILANGRDKTVLTATVKDGKGNAVGAGVAVNWTATGGRLSSGSSNTDASGVAVAELLSANVPGTSDITAKAGVDDPGKTRSVDFLLDASDAKVVLLTSAKTTALANGIDTVTLTATVADGRGNPVGAGIAVNWGASLGTLSAASSSTDANSQAMIVLTAPTVAGVAAISARGASGDAGKAAAIAFVVDPSSARVVLLTPGEASGVANGTDALVFTATVEDGRGNPVGAGITVNWTANLGVIASASVTNANSQATVLLTAPIVPGMATITAKAADGDAGKTASAVFAADVLRARVAVLTPSKTSGLANGTDTVTLTATVDDGRGSPVGAGVAVNWTTDRGTIAAASVTNASSQATVVLTAPTMIGQATVTAKCAPVRQGRSLGSDPGKTAAIAFTVDTSSAHVIELSPSKTTGVANGRDTVTFTATVTDAGGNPVGAGVAVNWGATMGALAGATSVTNASSQATIVLTAPTAAGVASILAKAASGDAGKTASVTFTADVSTARVVSLLPLRSTSTTFPAGVWVNLRATVQDAYGNPVGAGVTITWSSDAATFDQATSTTSQDGTATNTVTHFSAGAVLVKAQAVAGDPGKTLVMNYVADPSRDYVNILNANKNTGVADGIGTTIFTAVVRNQFNDPVGAGITVHWTTTGGTLAAPTSMTDAAGAARIVLTAPTVAGEVSVSAKAGANDENNSFAVVTFKHSPSSPRVGSAATSKTRIVANGRDSVIFTAMVQDGNGNPWGEGLVVNWSSDLGTLDGATSKTNANGAATAVLTAGTVAGLASVTATAGAGDSGATVSVTLTADPLSPGVASLTASKNSGRANGTDTVTLIATVKDANGNLEDAGIIVNWTTNRGTLAAATSSTNARGMATVQLRAPTSAGTAVLTARTVAADPGKTVRVKFASRAITPPQP</sequence>
<organism evidence="4 5">
    <name type="scientific">Achromobacter xylosoxidans (strain A8)</name>
    <dbReference type="NCBI Taxonomy" id="762376"/>
    <lineage>
        <taxon>Bacteria</taxon>
        <taxon>Pseudomonadati</taxon>
        <taxon>Pseudomonadota</taxon>
        <taxon>Betaproteobacteria</taxon>
        <taxon>Burkholderiales</taxon>
        <taxon>Alcaligenaceae</taxon>
        <taxon>Achromobacter</taxon>
    </lineage>
</organism>
<dbReference type="Gene3D" id="2.40.160.160">
    <property type="entry name" value="Inverse autotransporter, beta-domain"/>
    <property type="match status" value="1"/>
</dbReference>
<feature type="domain" description="Big-1" evidence="3">
    <location>
        <begin position="511"/>
        <end position="604"/>
    </location>
</feature>
<dbReference type="PANTHER" id="PTHR39576:SF2">
    <property type="entry name" value="ATTACHING AND EFFACING PROTEIN HOMOLOG-RELATED"/>
    <property type="match status" value="1"/>
</dbReference>
<dbReference type="STRING" id="762376.AXYL_02872"/>
<protein>
    <submittedName>
        <fullName evidence="4">Bacterial Ig-like domain protein</fullName>
    </submittedName>
</protein>
<proteinExistence type="inferred from homology"/>
<dbReference type="PANTHER" id="PTHR39576">
    <property type="entry name" value="ATTACHING AND EFFACING PROTEIN HOMOLOG-RELATED-RELATED"/>
    <property type="match status" value="1"/>
</dbReference>
<dbReference type="SMART" id="SM00634">
    <property type="entry name" value="BID_1"/>
    <property type="match status" value="10"/>
</dbReference>
<dbReference type="InterPro" id="IPR024519">
    <property type="entry name" value="IAT_beta"/>
</dbReference>
<dbReference type="eggNOG" id="COG2373">
    <property type="taxonomic scope" value="Bacteria"/>
</dbReference>
<evidence type="ECO:0000259" key="3">
    <source>
        <dbReference type="PROSITE" id="PS51127"/>
    </source>
</evidence>
<feature type="domain" description="Big-1" evidence="3">
    <location>
        <begin position="612"/>
        <end position="705"/>
    </location>
</feature>
<dbReference type="InterPro" id="IPR003344">
    <property type="entry name" value="Big_1_dom"/>
</dbReference>
<feature type="domain" description="Big-1" evidence="3">
    <location>
        <begin position="713"/>
        <end position="805"/>
    </location>
</feature>
<evidence type="ECO:0000256" key="2">
    <source>
        <dbReference type="SAM" id="MobiDB-lite"/>
    </source>
</evidence>
<dbReference type="InterPro" id="IPR051715">
    <property type="entry name" value="Intimin-Invasin_domain"/>
</dbReference>